<feature type="repeat" description="WD" evidence="12">
    <location>
        <begin position="585"/>
        <end position="617"/>
    </location>
</feature>
<evidence type="ECO:0000256" key="11">
    <source>
        <dbReference type="ARBA" id="ARBA00041557"/>
    </source>
</evidence>
<dbReference type="InterPro" id="IPR001680">
    <property type="entry name" value="WD40_rpt"/>
</dbReference>
<dbReference type="PANTHER" id="PTHR12442">
    <property type="entry name" value="DYNEIN INTERMEDIATE CHAIN"/>
    <property type="match status" value="1"/>
</dbReference>
<dbReference type="Pfam" id="PF00400">
    <property type="entry name" value="WD40"/>
    <property type="match status" value="2"/>
</dbReference>
<organism evidence="14 15">
    <name type="scientific">Cephus cinctus</name>
    <name type="common">Wheat stem sawfly</name>
    <dbReference type="NCBI Taxonomy" id="211228"/>
    <lineage>
        <taxon>Eukaryota</taxon>
        <taxon>Metazoa</taxon>
        <taxon>Ecdysozoa</taxon>
        <taxon>Arthropoda</taxon>
        <taxon>Hexapoda</taxon>
        <taxon>Insecta</taxon>
        <taxon>Pterygota</taxon>
        <taxon>Neoptera</taxon>
        <taxon>Endopterygota</taxon>
        <taxon>Hymenoptera</taxon>
        <taxon>Cephoidea</taxon>
        <taxon>Cephidae</taxon>
        <taxon>Cephus</taxon>
    </lineage>
</organism>
<evidence type="ECO:0000256" key="8">
    <source>
        <dbReference type="ARBA" id="ARBA00023273"/>
    </source>
</evidence>
<feature type="region of interest" description="Disordered" evidence="13">
    <location>
        <begin position="1"/>
        <end position="27"/>
    </location>
</feature>
<evidence type="ECO:0000256" key="3">
    <source>
        <dbReference type="ARBA" id="ARBA00022574"/>
    </source>
</evidence>
<proteinExistence type="predicted"/>
<keyword evidence="14" id="KW-1185">Reference proteome</keyword>
<accession>A0AAJ7BXB0</accession>
<dbReference type="KEGG" id="ccin:107268371"/>
<dbReference type="RefSeq" id="XP_015596572.1">
    <property type="nucleotide sequence ID" value="XM_015741086.2"/>
</dbReference>
<evidence type="ECO:0000256" key="9">
    <source>
        <dbReference type="ARBA" id="ARBA00024190"/>
    </source>
</evidence>
<protein>
    <recommendedName>
        <fullName evidence="10">Dynein axonemal intermediate chain 4</fullName>
    </recommendedName>
    <alternativeName>
        <fullName evidence="11">WD repeat-containing protein 78</fullName>
    </alternativeName>
</protein>
<evidence type="ECO:0000256" key="2">
    <source>
        <dbReference type="ARBA" id="ARBA00022490"/>
    </source>
</evidence>
<keyword evidence="5" id="KW-0282">Flagellum</keyword>
<dbReference type="InterPro" id="IPR015943">
    <property type="entry name" value="WD40/YVTN_repeat-like_dom_sf"/>
</dbReference>
<evidence type="ECO:0000256" key="6">
    <source>
        <dbReference type="ARBA" id="ARBA00023069"/>
    </source>
</evidence>
<dbReference type="SUPFAM" id="SSF50978">
    <property type="entry name" value="WD40 repeat-like"/>
    <property type="match status" value="1"/>
</dbReference>
<keyword evidence="7" id="KW-0206">Cytoskeleton</keyword>
<comment type="subcellular location">
    <subcellularLocation>
        <location evidence="1">Cytoplasm</location>
        <location evidence="1">Cytoskeleton</location>
        <location evidence="1">Flagellum axoneme</location>
    </subcellularLocation>
    <subcellularLocation>
        <location evidence="9">Dynein axonemal particle</location>
    </subcellularLocation>
</comment>
<dbReference type="GeneID" id="107268371"/>
<reference evidence="15" key="1">
    <citation type="submission" date="2025-08" db="UniProtKB">
        <authorList>
            <consortium name="RefSeq"/>
        </authorList>
    </citation>
    <scope>IDENTIFICATION</scope>
</reference>
<dbReference type="SMART" id="SM00320">
    <property type="entry name" value="WD40"/>
    <property type="match status" value="4"/>
</dbReference>
<evidence type="ECO:0000256" key="5">
    <source>
        <dbReference type="ARBA" id="ARBA00022846"/>
    </source>
</evidence>
<evidence type="ECO:0000256" key="12">
    <source>
        <dbReference type="PROSITE-ProRule" id="PRU00221"/>
    </source>
</evidence>
<evidence type="ECO:0000313" key="14">
    <source>
        <dbReference type="Proteomes" id="UP000694920"/>
    </source>
</evidence>
<feature type="compositionally biased region" description="Polar residues" evidence="13">
    <location>
        <begin position="9"/>
        <end position="27"/>
    </location>
</feature>
<evidence type="ECO:0000256" key="7">
    <source>
        <dbReference type="ARBA" id="ARBA00023212"/>
    </source>
</evidence>
<evidence type="ECO:0000256" key="1">
    <source>
        <dbReference type="ARBA" id="ARBA00004611"/>
    </source>
</evidence>
<dbReference type="InterPro" id="IPR036322">
    <property type="entry name" value="WD40_repeat_dom_sf"/>
</dbReference>
<dbReference type="GO" id="GO:0045504">
    <property type="term" value="F:dynein heavy chain binding"/>
    <property type="evidence" value="ECO:0007669"/>
    <property type="project" value="TreeGrafter"/>
</dbReference>
<dbReference type="GO" id="GO:0045503">
    <property type="term" value="F:dynein light chain binding"/>
    <property type="evidence" value="ECO:0007669"/>
    <property type="project" value="TreeGrafter"/>
</dbReference>
<keyword evidence="3 12" id="KW-0853">WD repeat</keyword>
<keyword evidence="2" id="KW-0963">Cytoplasm</keyword>
<dbReference type="Gene3D" id="2.130.10.10">
    <property type="entry name" value="YVTN repeat-like/Quinoprotein amine dehydrogenase"/>
    <property type="match status" value="2"/>
</dbReference>
<keyword evidence="8" id="KW-0966">Cell projection</keyword>
<gene>
    <name evidence="15" type="primary">LOC107268371</name>
</gene>
<keyword evidence="6" id="KW-0969">Cilium</keyword>
<dbReference type="Proteomes" id="UP000694920">
    <property type="component" value="Unplaced"/>
</dbReference>
<dbReference type="PANTHER" id="PTHR12442:SF12">
    <property type="entry name" value="DYNEIN AXONEMAL INTERMEDIATE CHAIN 4"/>
    <property type="match status" value="1"/>
</dbReference>
<evidence type="ECO:0000256" key="13">
    <source>
        <dbReference type="SAM" id="MobiDB-lite"/>
    </source>
</evidence>
<name>A0AAJ7BXB0_CEPCN</name>
<dbReference type="GO" id="GO:0005858">
    <property type="term" value="C:axonemal dynein complex"/>
    <property type="evidence" value="ECO:0007669"/>
    <property type="project" value="TreeGrafter"/>
</dbReference>
<keyword evidence="4" id="KW-0677">Repeat</keyword>
<dbReference type="PROSITE" id="PS50082">
    <property type="entry name" value="WD_REPEATS_2"/>
    <property type="match status" value="1"/>
</dbReference>
<dbReference type="GO" id="GO:0003341">
    <property type="term" value="P:cilium movement"/>
    <property type="evidence" value="ECO:0007669"/>
    <property type="project" value="TreeGrafter"/>
</dbReference>
<dbReference type="AlphaFoldDB" id="A0AAJ7BXB0"/>
<evidence type="ECO:0000256" key="10">
    <source>
        <dbReference type="ARBA" id="ARBA00040002"/>
    </source>
</evidence>
<evidence type="ECO:0000256" key="4">
    <source>
        <dbReference type="ARBA" id="ARBA00022737"/>
    </source>
</evidence>
<dbReference type="InterPro" id="IPR050687">
    <property type="entry name" value="Dynein_IC"/>
</dbReference>
<sequence>MRPSDSESQKFSSRAQSITSSKMKINTSGRIRRAAPKNITSILQQRQDLRVIEDGVDMTPKPLVHFFYPSIEEKQVTAFDTFGFREAPSSSQLVISASAHGGLKASSSLVIKTSSVQTAVLVPEDIVFDSLTSTQIQESPLQSIDEDRAPSQFCLPRYNSDIFHVPPAKVTITLKETETVFIFEMPQLTEDLRTPEGQAVKSDNERYEYITVGAGSNRKLATAETQTPCVHMKTRSSYLGRHQRRNQGTFVNNWVLYDTFAEMEALGLTGNLVLFTDEAIKNLWKGEENRMKLPKLTTMDIMNPEDQLAIIGKTKEFKDAVRIVTRIISSNLYIVAQKRFKGLIGQDPCSLSLEFTYSLDLLWKHTYYITQGRPVSCFRWNYINQNVLAAGYGAAPSADSKTGLVLIWSIKNPSLPGRVYTFNSQVSDMDWSRDKPNLLAVGFYDGVVKVIDVSSLNLVVMRSSRRSASPSYAPHWQVQWWEGEEQFDFQEQIYTSNQDGRILCYRSGEDFTATEIMRISRVEGKIRGVKRTNHCAVYDIPISRNSGALLLKRHPTLSNIYFVGSDEGCVHRCSTNYLHQHIEGFLAHDGPIYSMEFSPFCSKIFLTCGADWCTRIWAEGIFEPLITLSTQMACVRAATWSPTISTVIACTVNNEICLWDIKRKTYVPTSITISTHAERFLLLEFTKNGSQLVAADIDGAIYVYSLEGMPFPPYNQTRVLVNSIERALITKPALLRKLKKLGEPF</sequence>
<dbReference type="GO" id="GO:0120293">
    <property type="term" value="C:dynein axonemal particle"/>
    <property type="evidence" value="ECO:0007669"/>
    <property type="project" value="UniProtKB-SubCell"/>
</dbReference>
<evidence type="ECO:0000313" key="15">
    <source>
        <dbReference type="RefSeq" id="XP_015596572.1"/>
    </source>
</evidence>